<comment type="caution">
    <text evidence="1">The sequence shown here is derived from an EMBL/GenBank/DDBJ whole genome shotgun (WGS) entry which is preliminary data.</text>
</comment>
<sequence length="71" mass="8303">MHLNSQLVKVPNPTEVTNYVRWRRTSSKKTTTRIPSSLIPVRVSNKFLWKINEDVFRPNGIPRQAQVFPLN</sequence>
<dbReference type="EMBL" id="SNRW01005639">
    <property type="protein sequence ID" value="KAA6384677.1"/>
    <property type="molecule type" value="Genomic_DNA"/>
</dbReference>
<organism evidence="1 2">
    <name type="scientific">Streblomastix strix</name>
    <dbReference type="NCBI Taxonomy" id="222440"/>
    <lineage>
        <taxon>Eukaryota</taxon>
        <taxon>Metamonada</taxon>
        <taxon>Preaxostyla</taxon>
        <taxon>Oxymonadida</taxon>
        <taxon>Streblomastigidae</taxon>
        <taxon>Streblomastix</taxon>
    </lineage>
</organism>
<reference evidence="1 2" key="1">
    <citation type="submission" date="2019-03" db="EMBL/GenBank/DDBJ databases">
        <title>Single cell metagenomics reveals metabolic interactions within the superorganism composed of flagellate Streblomastix strix and complex community of Bacteroidetes bacteria on its surface.</title>
        <authorList>
            <person name="Treitli S.C."/>
            <person name="Kolisko M."/>
            <person name="Husnik F."/>
            <person name="Keeling P."/>
            <person name="Hampl V."/>
        </authorList>
    </citation>
    <scope>NUCLEOTIDE SEQUENCE [LARGE SCALE GENOMIC DNA]</scope>
    <source>
        <strain evidence="1">ST1C</strain>
    </source>
</reference>
<evidence type="ECO:0000313" key="1">
    <source>
        <dbReference type="EMBL" id="KAA6384677.1"/>
    </source>
</evidence>
<dbReference type="Proteomes" id="UP000324800">
    <property type="component" value="Unassembled WGS sequence"/>
</dbReference>
<evidence type="ECO:0000313" key="2">
    <source>
        <dbReference type="Proteomes" id="UP000324800"/>
    </source>
</evidence>
<proteinExistence type="predicted"/>
<accession>A0A5J4VPV3</accession>
<protein>
    <submittedName>
        <fullName evidence="1">Uncharacterized protein</fullName>
    </submittedName>
</protein>
<name>A0A5J4VPV3_9EUKA</name>
<gene>
    <name evidence="1" type="ORF">EZS28_019799</name>
</gene>
<dbReference type="AlphaFoldDB" id="A0A5J4VPV3"/>